<feature type="domain" description="C2H2-type" evidence="10">
    <location>
        <begin position="135"/>
        <end position="163"/>
    </location>
</feature>
<dbReference type="AlphaFoldDB" id="A0A8J5QXJ5"/>
<keyword evidence="5" id="KW-0862">Zinc</keyword>
<evidence type="ECO:0000256" key="9">
    <source>
        <dbReference type="PROSITE-ProRule" id="PRU00042"/>
    </source>
</evidence>
<accession>A0A8J5QXJ5</accession>
<dbReference type="GO" id="GO:0005634">
    <property type="term" value="C:nucleus"/>
    <property type="evidence" value="ECO:0007669"/>
    <property type="project" value="UniProtKB-SubCell"/>
</dbReference>
<protein>
    <recommendedName>
        <fullName evidence="10">C2H2-type domain-containing protein</fullName>
    </recommendedName>
</protein>
<gene>
    <name evidence="11" type="ORF">G9C98_004857</name>
</gene>
<keyword evidence="12" id="KW-1185">Reference proteome</keyword>
<keyword evidence="2" id="KW-0479">Metal-binding</keyword>
<evidence type="ECO:0000256" key="5">
    <source>
        <dbReference type="ARBA" id="ARBA00022833"/>
    </source>
</evidence>
<dbReference type="InterPro" id="IPR013087">
    <property type="entry name" value="Znf_C2H2_type"/>
</dbReference>
<proteinExistence type="inferred from homology"/>
<keyword evidence="4 9" id="KW-0863">Zinc-finger</keyword>
<keyword evidence="3" id="KW-0677">Repeat</keyword>
<sequence>MSGIKLNSSSNIPSKYLPSVVLQRLDIPKDSIVYVINTETSEKENSNITDSKQNFYDSNCKDLTPNYGTRHKILSIEYICQRCHQSFETAETLKQHEKDIHADLKYYSCKQCNYVTYRQTNLKRHLLSHTKEKHHKCSVCSFSFSLKQNLKFHMLAKHSEERPSHEYSH</sequence>
<dbReference type="EMBL" id="JAAOIC020000049">
    <property type="protein sequence ID" value="KAG8036277.1"/>
    <property type="molecule type" value="Genomic_DNA"/>
</dbReference>
<comment type="caution">
    <text evidence="11">The sequence shown here is derived from an EMBL/GenBank/DDBJ whole genome shotgun (WGS) entry which is preliminary data.</text>
</comment>
<evidence type="ECO:0000256" key="6">
    <source>
        <dbReference type="ARBA" id="ARBA00023125"/>
    </source>
</evidence>
<dbReference type="PANTHER" id="PTHR24388">
    <property type="entry name" value="ZINC FINGER PROTEIN"/>
    <property type="match status" value="1"/>
</dbReference>
<dbReference type="SMART" id="SM00355">
    <property type="entry name" value="ZnF_C2H2"/>
    <property type="match status" value="3"/>
</dbReference>
<organism evidence="11 12">
    <name type="scientific">Cotesia typhae</name>
    <dbReference type="NCBI Taxonomy" id="2053667"/>
    <lineage>
        <taxon>Eukaryota</taxon>
        <taxon>Metazoa</taxon>
        <taxon>Ecdysozoa</taxon>
        <taxon>Arthropoda</taxon>
        <taxon>Hexapoda</taxon>
        <taxon>Insecta</taxon>
        <taxon>Pterygota</taxon>
        <taxon>Neoptera</taxon>
        <taxon>Endopterygota</taxon>
        <taxon>Hymenoptera</taxon>
        <taxon>Apocrita</taxon>
        <taxon>Ichneumonoidea</taxon>
        <taxon>Braconidae</taxon>
        <taxon>Microgastrinae</taxon>
        <taxon>Cotesia</taxon>
    </lineage>
</organism>
<dbReference type="PANTHER" id="PTHR24388:SF54">
    <property type="entry name" value="PROTEIN ESCARGOT"/>
    <property type="match status" value="1"/>
</dbReference>
<comment type="similarity">
    <text evidence="8">Belongs to the snail C2H2-type zinc-finger protein family.</text>
</comment>
<dbReference type="Pfam" id="PF00096">
    <property type="entry name" value="zf-C2H2"/>
    <property type="match status" value="2"/>
</dbReference>
<keyword evidence="6" id="KW-0238">DNA-binding</keyword>
<evidence type="ECO:0000256" key="1">
    <source>
        <dbReference type="ARBA" id="ARBA00004123"/>
    </source>
</evidence>
<dbReference type="Proteomes" id="UP000729913">
    <property type="component" value="Unassembled WGS sequence"/>
</dbReference>
<reference evidence="11" key="2">
    <citation type="submission" date="2021-04" db="EMBL/GenBank/DDBJ databases">
        <title>Genome-wide patterns of bracovirus chromosomal integration into multiple host tissues during parasitism.</title>
        <authorList>
            <person name="Chebbi M.A.C."/>
        </authorList>
    </citation>
    <scope>NUCLEOTIDE SEQUENCE</scope>
    <source>
        <tissue evidence="11">Whole body</tissue>
    </source>
</reference>
<evidence type="ECO:0000256" key="8">
    <source>
        <dbReference type="ARBA" id="ARBA00037948"/>
    </source>
</evidence>
<dbReference type="PROSITE" id="PS50157">
    <property type="entry name" value="ZINC_FINGER_C2H2_2"/>
    <property type="match status" value="3"/>
</dbReference>
<evidence type="ECO:0000256" key="2">
    <source>
        <dbReference type="ARBA" id="ARBA00022723"/>
    </source>
</evidence>
<dbReference type="OrthoDB" id="7701731at2759"/>
<dbReference type="InterPro" id="IPR050527">
    <property type="entry name" value="Snail/Krueppel_Znf"/>
</dbReference>
<feature type="domain" description="C2H2-type" evidence="10">
    <location>
        <begin position="78"/>
        <end position="106"/>
    </location>
</feature>
<evidence type="ECO:0000259" key="10">
    <source>
        <dbReference type="PROSITE" id="PS50157"/>
    </source>
</evidence>
<evidence type="ECO:0000313" key="12">
    <source>
        <dbReference type="Proteomes" id="UP000729913"/>
    </source>
</evidence>
<dbReference type="GO" id="GO:0008270">
    <property type="term" value="F:zinc ion binding"/>
    <property type="evidence" value="ECO:0007669"/>
    <property type="project" value="UniProtKB-KW"/>
</dbReference>
<keyword evidence="7" id="KW-0539">Nucleus</keyword>
<comment type="subcellular location">
    <subcellularLocation>
        <location evidence="1">Nucleus</location>
    </subcellularLocation>
</comment>
<reference evidence="11" key="1">
    <citation type="submission" date="2020-03" db="EMBL/GenBank/DDBJ databases">
        <authorList>
            <person name="Chebbi M.A."/>
            <person name="Drezen J.M."/>
        </authorList>
    </citation>
    <scope>NUCLEOTIDE SEQUENCE</scope>
    <source>
        <tissue evidence="11">Whole body</tissue>
    </source>
</reference>
<evidence type="ECO:0000256" key="7">
    <source>
        <dbReference type="ARBA" id="ARBA00023242"/>
    </source>
</evidence>
<dbReference type="GO" id="GO:0000978">
    <property type="term" value="F:RNA polymerase II cis-regulatory region sequence-specific DNA binding"/>
    <property type="evidence" value="ECO:0007669"/>
    <property type="project" value="TreeGrafter"/>
</dbReference>
<evidence type="ECO:0000256" key="3">
    <source>
        <dbReference type="ARBA" id="ARBA00022737"/>
    </source>
</evidence>
<dbReference type="PROSITE" id="PS00028">
    <property type="entry name" value="ZINC_FINGER_C2H2_1"/>
    <property type="match status" value="2"/>
</dbReference>
<name>A0A8J5QXJ5_9HYME</name>
<evidence type="ECO:0000313" key="11">
    <source>
        <dbReference type="EMBL" id="KAG8036277.1"/>
    </source>
</evidence>
<evidence type="ECO:0000256" key="4">
    <source>
        <dbReference type="ARBA" id="ARBA00022771"/>
    </source>
</evidence>
<feature type="non-terminal residue" evidence="11">
    <location>
        <position position="1"/>
    </location>
</feature>
<dbReference type="GO" id="GO:0000981">
    <property type="term" value="F:DNA-binding transcription factor activity, RNA polymerase II-specific"/>
    <property type="evidence" value="ECO:0007669"/>
    <property type="project" value="TreeGrafter"/>
</dbReference>
<feature type="domain" description="C2H2-type" evidence="10">
    <location>
        <begin position="107"/>
        <end position="134"/>
    </location>
</feature>